<keyword evidence="2" id="KW-1185">Reference proteome</keyword>
<dbReference type="InterPro" id="IPR046118">
    <property type="entry name" value="DUF6115"/>
</dbReference>
<organism evidence="1 2">
    <name type="scientific">Dethiobacter alkaliphilus AHT 1</name>
    <dbReference type="NCBI Taxonomy" id="555088"/>
    <lineage>
        <taxon>Bacteria</taxon>
        <taxon>Bacillati</taxon>
        <taxon>Bacillota</taxon>
        <taxon>Dethiobacteria</taxon>
        <taxon>Dethiobacterales</taxon>
        <taxon>Dethiobacteraceae</taxon>
        <taxon>Dethiobacter</taxon>
    </lineage>
</organism>
<name>C0GJF7_DETAL</name>
<evidence type="ECO:0008006" key="3">
    <source>
        <dbReference type="Google" id="ProtNLM"/>
    </source>
</evidence>
<protein>
    <recommendedName>
        <fullName evidence="3">DUF2802 domain-containing protein</fullName>
    </recommendedName>
</protein>
<comment type="caution">
    <text evidence="1">The sequence shown here is derived from an EMBL/GenBank/DDBJ whole genome shotgun (WGS) entry which is preliminary data.</text>
</comment>
<reference evidence="1 2" key="1">
    <citation type="submission" date="2009-02" db="EMBL/GenBank/DDBJ databases">
        <title>Sequencing of the draft genome and assembly of Dethiobacter alkaliphilus AHT 1.</title>
        <authorList>
            <consortium name="US DOE Joint Genome Institute (JGI-PGF)"/>
            <person name="Lucas S."/>
            <person name="Copeland A."/>
            <person name="Lapidus A."/>
            <person name="Glavina del Rio T."/>
            <person name="Dalin E."/>
            <person name="Tice H."/>
            <person name="Bruce D."/>
            <person name="Goodwin L."/>
            <person name="Pitluck S."/>
            <person name="Larimer F."/>
            <person name="Land M.L."/>
            <person name="Hauser L."/>
            <person name="Muyzer G."/>
        </authorList>
    </citation>
    <scope>NUCLEOTIDE SEQUENCE [LARGE SCALE GENOMIC DNA]</scope>
    <source>
        <strain evidence="1 2">AHT 1</strain>
    </source>
</reference>
<dbReference type="Pfam" id="PF19610">
    <property type="entry name" value="DUF6115"/>
    <property type="match status" value="1"/>
</dbReference>
<accession>C0GJF7</accession>
<dbReference type="STRING" id="555088.DealDRAFT_2616"/>
<evidence type="ECO:0000313" key="2">
    <source>
        <dbReference type="Proteomes" id="UP000006443"/>
    </source>
</evidence>
<dbReference type="Proteomes" id="UP000006443">
    <property type="component" value="Unassembled WGS sequence"/>
</dbReference>
<dbReference type="RefSeq" id="WP_008518198.1">
    <property type="nucleotide sequence ID" value="NZ_ACJM01000016.1"/>
</dbReference>
<evidence type="ECO:0000313" key="1">
    <source>
        <dbReference type="EMBL" id="EEG76504.1"/>
    </source>
</evidence>
<sequence length="151" mass="17251">MPYLLFFVGLALALTAAFKLTQKKNEPFDDALRAEVDRPLNRELVALFELQESVESALSELDEKNQVYHHLVTRMEKQREAVEFRLQQLDRLISRAEAILNNPVSRPETPTGRVRHQEVYRLKDEGSDVADIAAQLGIGRGEVELILGLRR</sequence>
<dbReference type="AlphaFoldDB" id="C0GJF7"/>
<gene>
    <name evidence="1" type="ORF">DealDRAFT_2616</name>
</gene>
<proteinExistence type="predicted"/>
<dbReference type="OrthoDB" id="2086261at2"/>
<dbReference type="EMBL" id="ACJM01000016">
    <property type="protein sequence ID" value="EEG76504.1"/>
    <property type="molecule type" value="Genomic_DNA"/>
</dbReference>